<evidence type="ECO:0000313" key="2">
    <source>
        <dbReference type="Proteomes" id="UP001236652"/>
    </source>
</evidence>
<accession>A0ABY8V292</accession>
<sequence>MKTSRMEERVGVVVACLLTKVQLLDRIEGVRERMIIVAESQGLTSEESLKLSHELDELINTYHKQNANQK</sequence>
<dbReference type="RefSeq" id="WP_231416159.1">
    <property type="nucleotide sequence ID" value="NZ_CP126446.1"/>
</dbReference>
<dbReference type="Proteomes" id="UP001236652">
    <property type="component" value="Chromosome"/>
</dbReference>
<dbReference type="SUPFAM" id="SSF140500">
    <property type="entry name" value="BAS1536-like"/>
    <property type="match status" value="1"/>
</dbReference>
<gene>
    <name evidence="1" type="ORF">QNI29_08960</name>
</gene>
<dbReference type="Pfam" id="PF09388">
    <property type="entry name" value="SpoOE-like"/>
    <property type="match status" value="1"/>
</dbReference>
<dbReference type="EMBL" id="CP126446">
    <property type="protein sequence ID" value="WIF99768.1"/>
    <property type="molecule type" value="Genomic_DNA"/>
</dbReference>
<evidence type="ECO:0000313" key="1">
    <source>
        <dbReference type="EMBL" id="WIF99768.1"/>
    </source>
</evidence>
<dbReference type="Gene3D" id="4.10.280.10">
    <property type="entry name" value="Helix-loop-helix DNA-binding domain"/>
    <property type="match status" value="1"/>
</dbReference>
<keyword evidence="2" id="KW-1185">Reference proteome</keyword>
<organism evidence="1 2">
    <name type="scientific">Pontibacillus chungwhensis</name>
    <dbReference type="NCBI Taxonomy" id="265426"/>
    <lineage>
        <taxon>Bacteria</taxon>
        <taxon>Bacillati</taxon>
        <taxon>Bacillota</taxon>
        <taxon>Bacilli</taxon>
        <taxon>Bacillales</taxon>
        <taxon>Bacillaceae</taxon>
        <taxon>Pontibacillus</taxon>
    </lineage>
</organism>
<dbReference type="InterPro" id="IPR018540">
    <property type="entry name" value="Spo0E-like"/>
</dbReference>
<dbReference type="InterPro" id="IPR036638">
    <property type="entry name" value="HLH_DNA-bd_sf"/>
</dbReference>
<proteinExistence type="predicted"/>
<name>A0ABY8V292_9BACI</name>
<dbReference type="InterPro" id="IPR037208">
    <property type="entry name" value="Spo0E-like_sf"/>
</dbReference>
<reference evidence="1 2" key="1">
    <citation type="submission" date="2023-05" db="EMBL/GenBank/DDBJ databases">
        <title>Comparative genomics reveals the evidence of polycyclic aromatic hydrocarbons degradation in moderately halophilic genus Pontibacillus.</title>
        <authorList>
            <person name="Yang H."/>
            <person name="Qian Z."/>
        </authorList>
    </citation>
    <scope>NUCLEOTIDE SEQUENCE [LARGE SCALE GENOMIC DNA]</scope>
    <source>
        <strain evidence="2">HN14</strain>
    </source>
</reference>
<protein>
    <submittedName>
        <fullName evidence="1">Aspartyl-phosphate phosphatase Spo0E family protein</fullName>
    </submittedName>
</protein>